<feature type="domain" description="Lcl C-terminal" evidence="3">
    <location>
        <begin position="434"/>
        <end position="546"/>
    </location>
</feature>
<dbReference type="AlphaFoldDB" id="A0A2G6KG52"/>
<dbReference type="InterPro" id="IPR011460">
    <property type="entry name" value="Lcl_C"/>
</dbReference>
<feature type="repeat" description="TPR" evidence="1">
    <location>
        <begin position="190"/>
        <end position="223"/>
    </location>
</feature>
<feature type="compositionally biased region" description="Polar residues" evidence="2">
    <location>
        <begin position="322"/>
        <end position="334"/>
    </location>
</feature>
<dbReference type="InterPro" id="IPR011990">
    <property type="entry name" value="TPR-like_helical_dom_sf"/>
</dbReference>
<evidence type="ECO:0000313" key="4">
    <source>
        <dbReference type="EMBL" id="PIE34653.1"/>
    </source>
</evidence>
<comment type="caution">
    <text evidence="4">The sequence shown here is derived from an EMBL/GenBank/DDBJ whole genome shotgun (WGS) entry which is preliminary data.</text>
</comment>
<dbReference type="Pfam" id="PF13432">
    <property type="entry name" value="TPR_16"/>
    <property type="match status" value="1"/>
</dbReference>
<dbReference type="InterPro" id="IPR019734">
    <property type="entry name" value="TPR_rpt"/>
</dbReference>
<dbReference type="Pfam" id="PF07603">
    <property type="entry name" value="Lcl_C"/>
    <property type="match status" value="1"/>
</dbReference>
<protein>
    <recommendedName>
        <fullName evidence="3">Lcl C-terminal domain-containing protein</fullName>
    </recommendedName>
</protein>
<evidence type="ECO:0000313" key="5">
    <source>
        <dbReference type="Proteomes" id="UP000230821"/>
    </source>
</evidence>
<dbReference type="PANTHER" id="PTHR35812">
    <property type="entry name" value="LIPOPROTEIN"/>
    <property type="match status" value="1"/>
</dbReference>
<gene>
    <name evidence="4" type="ORF">CSA56_07125</name>
</gene>
<organism evidence="4 5">
    <name type="scientific">candidate division KSB3 bacterium</name>
    <dbReference type="NCBI Taxonomy" id="2044937"/>
    <lineage>
        <taxon>Bacteria</taxon>
        <taxon>candidate division KSB3</taxon>
    </lineage>
</organism>
<dbReference type="Proteomes" id="UP000230821">
    <property type="component" value="Unassembled WGS sequence"/>
</dbReference>
<reference evidence="4 5" key="1">
    <citation type="submission" date="2017-10" db="EMBL/GenBank/DDBJ databases">
        <title>Novel microbial diversity and functional potential in the marine mammal oral microbiome.</title>
        <authorList>
            <person name="Dudek N.K."/>
            <person name="Sun C.L."/>
            <person name="Burstein D."/>
            <person name="Kantor R.S."/>
            <person name="Aliaga Goltsman D.S."/>
            <person name="Bik E.M."/>
            <person name="Thomas B.C."/>
            <person name="Banfield J.F."/>
            <person name="Relman D.A."/>
        </authorList>
    </citation>
    <scope>NUCLEOTIDE SEQUENCE [LARGE SCALE GENOMIC DNA]</scope>
    <source>
        <strain evidence="4">DOLJORAL78_47_16</strain>
    </source>
</reference>
<dbReference type="PROSITE" id="PS51257">
    <property type="entry name" value="PROKAR_LIPOPROTEIN"/>
    <property type="match status" value="1"/>
</dbReference>
<dbReference type="SMART" id="SM00028">
    <property type="entry name" value="TPR"/>
    <property type="match status" value="4"/>
</dbReference>
<dbReference type="PANTHER" id="PTHR35812:SF1">
    <property type="entry name" value="LIPOPROTEIN"/>
    <property type="match status" value="1"/>
</dbReference>
<sequence>MNLSPKRLRYVFYGFLVLTGGCHHPQALYEEAPRSPLERGREYEQHHRYDYAQQQYLQIDDVVTRNMTLNQLLAAWESVNAAITTAQQRVHTEPRKASARLTLARAYYHKGLLCTRYSRETQGDYPKDFIADEQEYYYSQAYRQAQKAIRLNKHLPEAYLLIGEIYLANLRYNDALKELKRLIVQHQDYARGYYAIGKIYLKQKEYAKVERYLIRSIKLAPDDIDAYYLLGQYYIDRGWYEYAAYTFLEILRRNPSDAPAFDLLVDACHELGNYYVAEGQYDRAIQLFQAILDVRSSYPVHQSLLLAKKTKSEVLSEPEQAADQSPETTGSPRQSEPKPTAAIEPVLEQAADETLPEIQPPTAQTPEQSVPDNIEPIQLRQTSASLSNTEIIRMIDEYGFHHPHSLETWGLARTVKGDLRHAYEPHTANDVPLVLDHATGLMWQQSGSDSQMNWAEAKTYVQQLNRDTAGGYADWRLPTIEELASLLEFEQKNGELYIDPVFAPSQSFCWSADSVMSSNAAWAVAFNSGHVYYDDLNRENFVRAVRVFSHN</sequence>
<dbReference type="EMBL" id="PDSK01000080">
    <property type="protein sequence ID" value="PIE34653.1"/>
    <property type="molecule type" value="Genomic_DNA"/>
</dbReference>
<dbReference type="SUPFAM" id="SSF48452">
    <property type="entry name" value="TPR-like"/>
    <property type="match status" value="1"/>
</dbReference>
<feature type="repeat" description="TPR" evidence="1">
    <location>
        <begin position="265"/>
        <end position="298"/>
    </location>
</feature>
<feature type="region of interest" description="Disordered" evidence="2">
    <location>
        <begin position="315"/>
        <end position="339"/>
    </location>
</feature>
<dbReference type="PROSITE" id="PS50005">
    <property type="entry name" value="TPR"/>
    <property type="match status" value="4"/>
</dbReference>
<feature type="repeat" description="TPR" evidence="1">
    <location>
        <begin position="224"/>
        <end position="257"/>
    </location>
</feature>
<keyword evidence="1" id="KW-0802">TPR repeat</keyword>
<evidence type="ECO:0000256" key="1">
    <source>
        <dbReference type="PROSITE-ProRule" id="PRU00339"/>
    </source>
</evidence>
<dbReference type="Pfam" id="PF13181">
    <property type="entry name" value="TPR_8"/>
    <property type="match status" value="1"/>
</dbReference>
<name>A0A2G6KG52_9BACT</name>
<dbReference type="Gene3D" id="1.25.40.10">
    <property type="entry name" value="Tetratricopeptide repeat domain"/>
    <property type="match status" value="1"/>
</dbReference>
<proteinExistence type="predicted"/>
<evidence type="ECO:0000259" key="3">
    <source>
        <dbReference type="Pfam" id="PF07603"/>
    </source>
</evidence>
<accession>A0A2G6KG52</accession>
<evidence type="ECO:0000256" key="2">
    <source>
        <dbReference type="SAM" id="MobiDB-lite"/>
    </source>
</evidence>
<feature type="repeat" description="TPR" evidence="1">
    <location>
        <begin position="156"/>
        <end position="189"/>
    </location>
</feature>